<name>A0A7M1R3P0_9ACTO</name>
<feature type="transmembrane region" description="Helical" evidence="1">
    <location>
        <begin position="12"/>
        <end position="30"/>
    </location>
</feature>
<keyword evidence="1" id="KW-0472">Membrane</keyword>
<dbReference type="Proteomes" id="UP000594961">
    <property type="component" value="Chromosome"/>
</dbReference>
<dbReference type="EMBL" id="CP063212">
    <property type="protein sequence ID" value="QOR48127.1"/>
    <property type="molecule type" value="Genomic_DNA"/>
</dbReference>
<reference evidence="2 3" key="1">
    <citation type="submission" date="2020-10" db="EMBL/GenBank/DDBJ databases">
        <title>Trueperella pecoris sp. nov. isolated from bovine and porcine specimens.</title>
        <authorList>
            <person name="Schoenecker L."/>
            <person name="Schnydrig P."/>
            <person name="Brodard I."/>
            <person name="Thomann A."/>
            <person name="Hemphill A."/>
            <person name="Rodriguez-Campos S."/>
            <person name="Perreten V."/>
            <person name="Jores J."/>
            <person name="Kittl S."/>
        </authorList>
    </citation>
    <scope>NUCLEOTIDE SEQUENCE [LARGE SCALE GENOMIC DNA]</scope>
    <source>
        <strain evidence="2 3">19OD0592</strain>
    </source>
</reference>
<keyword evidence="1" id="KW-1133">Transmembrane helix</keyword>
<sequence>MNEQLLARVGGVLALASLTIFAVGLLVQMAGDHTPFATIIAGGTGLVLVVSAVRLILLSGAPGTTPSAIGFLRKAALASLVIALAGCAAAAIVGPSLVTALVLGLVGLQAPIVLMLAAGFLAGSGRD</sequence>
<organism evidence="2 3">
    <name type="scientific">Trueperella pecoris</name>
    <dbReference type="NCBI Taxonomy" id="2733571"/>
    <lineage>
        <taxon>Bacteria</taxon>
        <taxon>Bacillati</taxon>
        <taxon>Actinomycetota</taxon>
        <taxon>Actinomycetes</taxon>
        <taxon>Actinomycetales</taxon>
        <taxon>Actinomycetaceae</taxon>
        <taxon>Trueperella</taxon>
    </lineage>
</organism>
<feature type="transmembrane region" description="Helical" evidence="1">
    <location>
        <begin position="77"/>
        <end position="94"/>
    </location>
</feature>
<keyword evidence="1" id="KW-0812">Transmembrane</keyword>
<evidence type="ECO:0000313" key="2">
    <source>
        <dbReference type="EMBL" id="QOR48127.1"/>
    </source>
</evidence>
<dbReference type="RefSeq" id="WP_197554256.1">
    <property type="nucleotide sequence ID" value="NZ_CP063212.1"/>
</dbReference>
<feature type="transmembrane region" description="Helical" evidence="1">
    <location>
        <begin position="100"/>
        <end position="122"/>
    </location>
</feature>
<proteinExistence type="predicted"/>
<dbReference type="AlphaFoldDB" id="A0A7M1R3P0"/>
<evidence type="ECO:0000256" key="1">
    <source>
        <dbReference type="SAM" id="Phobius"/>
    </source>
</evidence>
<protein>
    <submittedName>
        <fullName evidence="2">Uncharacterized protein</fullName>
    </submittedName>
</protein>
<evidence type="ECO:0000313" key="3">
    <source>
        <dbReference type="Proteomes" id="UP000594961"/>
    </source>
</evidence>
<gene>
    <name evidence="2" type="ORF">INS90_02200</name>
</gene>
<feature type="transmembrane region" description="Helical" evidence="1">
    <location>
        <begin position="36"/>
        <end position="57"/>
    </location>
</feature>
<accession>A0A7M1R3P0</accession>